<evidence type="ECO:0000313" key="1">
    <source>
        <dbReference type="EMBL" id="ALL00754.1"/>
    </source>
</evidence>
<organism evidence="1 2">
    <name type="scientific">Pyrodictium delaneyi</name>
    <dbReference type="NCBI Taxonomy" id="1273541"/>
    <lineage>
        <taxon>Archaea</taxon>
        <taxon>Thermoproteota</taxon>
        <taxon>Thermoprotei</taxon>
        <taxon>Desulfurococcales</taxon>
        <taxon>Pyrodictiaceae</taxon>
        <taxon>Pyrodictium</taxon>
    </lineage>
</organism>
<dbReference type="STRING" id="1273541.Pyrde_0704"/>
<dbReference type="AlphaFoldDB" id="A0A0P0N3N1"/>
<protein>
    <submittedName>
        <fullName evidence="1">Uncharacterized protein</fullName>
    </submittedName>
</protein>
<dbReference type="KEGG" id="pdl:Pyrde_0704"/>
<dbReference type="RefSeq" id="WP_055408271.1">
    <property type="nucleotide sequence ID" value="NZ_CP013011.1"/>
</dbReference>
<proteinExistence type="predicted"/>
<gene>
    <name evidence="1" type="ORF">Pyrde_0704</name>
</gene>
<evidence type="ECO:0000313" key="2">
    <source>
        <dbReference type="Proteomes" id="UP000058613"/>
    </source>
</evidence>
<sequence>MPGERRERLARVVRTTKTVRGRRYPSYYVKIDIPERIAERVEAYRVLVDEETGRITLEPIPRSRGEES</sequence>
<reference evidence="1 2" key="1">
    <citation type="submission" date="2015-10" db="EMBL/GenBank/DDBJ databases">
        <title>Complete genome sequence of hyperthermophilic archaeon Pyrodictium delaneyi Su06.</title>
        <authorList>
            <person name="Jung J.-H."/>
            <person name="Lin J."/>
            <person name="Holden J.F."/>
            <person name="Park C.-S."/>
        </authorList>
    </citation>
    <scope>NUCLEOTIDE SEQUENCE [LARGE SCALE GENOMIC DNA]</scope>
    <source>
        <strain evidence="1 2">Su06</strain>
    </source>
</reference>
<dbReference type="GeneID" id="26099040"/>
<accession>A0A0P0N3N1</accession>
<name>A0A0P0N3N1_9CREN</name>
<dbReference type="EMBL" id="CP013011">
    <property type="protein sequence ID" value="ALL00754.1"/>
    <property type="molecule type" value="Genomic_DNA"/>
</dbReference>
<dbReference type="OrthoDB" id="15966at2157"/>
<dbReference type="Proteomes" id="UP000058613">
    <property type="component" value="Chromosome"/>
</dbReference>